<keyword evidence="3" id="KW-0645">Protease</keyword>
<dbReference type="CDD" id="cd06163">
    <property type="entry name" value="S2P-M50_PDZ_RseP-like"/>
    <property type="match status" value="1"/>
</dbReference>
<dbReference type="EMBL" id="CAFBME010000011">
    <property type="protein sequence ID" value="CAB4889859.1"/>
    <property type="molecule type" value="Genomic_DNA"/>
</dbReference>
<dbReference type="InterPro" id="IPR008915">
    <property type="entry name" value="Peptidase_M50"/>
</dbReference>
<comment type="cofactor">
    <cofactor evidence="1">
        <name>Zn(2+)</name>
        <dbReference type="ChEBI" id="CHEBI:29105"/>
    </cofactor>
</comment>
<feature type="domain" description="PDZ" evidence="11">
    <location>
        <begin position="112"/>
        <end position="201"/>
    </location>
</feature>
<evidence type="ECO:0000313" key="16">
    <source>
        <dbReference type="EMBL" id="CAB4889859.1"/>
    </source>
</evidence>
<protein>
    <submittedName>
        <fullName evidence="14">Unannotated protein</fullName>
    </submittedName>
</protein>
<feature type="transmembrane region" description="Helical" evidence="10">
    <location>
        <begin position="104"/>
        <end position="126"/>
    </location>
</feature>
<dbReference type="InterPro" id="IPR001478">
    <property type="entry name" value="PDZ"/>
</dbReference>
<evidence type="ECO:0000259" key="11">
    <source>
        <dbReference type="SMART" id="SM00228"/>
    </source>
</evidence>
<dbReference type="CDD" id="cd23081">
    <property type="entry name" value="cpPDZ_EcRseP-like"/>
    <property type="match status" value="1"/>
</dbReference>
<dbReference type="InterPro" id="IPR036034">
    <property type="entry name" value="PDZ_sf"/>
</dbReference>
<evidence type="ECO:0000256" key="3">
    <source>
        <dbReference type="ARBA" id="ARBA00022670"/>
    </source>
</evidence>
<keyword evidence="8" id="KW-0482">Metalloprotease</keyword>
<evidence type="ECO:0000256" key="9">
    <source>
        <dbReference type="ARBA" id="ARBA00023136"/>
    </source>
</evidence>
<dbReference type="GO" id="GO:0016020">
    <property type="term" value="C:membrane"/>
    <property type="evidence" value="ECO:0007669"/>
    <property type="project" value="UniProtKB-SubCell"/>
</dbReference>
<feature type="transmembrane region" description="Helical" evidence="10">
    <location>
        <begin position="308"/>
        <end position="328"/>
    </location>
</feature>
<evidence type="ECO:0000256" key="4">
    <source>
        <dbReference type="ARBA" id="ARBA00022692"/>
    </source>
</evidence>
<dbReference type="SMART" id="SM00228">
    <property type="entry name" value="PDZ"/>
    <property type="match status" value="1"/>
</dbReference>
<dbReference type="EMBL" id="CAEZUD010000004">
    <property type="protein sequence ID" value="CAB4583891.1"/>
    <property type="molecule type" value="Genomic_DNA"/>
</dbReference>
<evidence type="ECO:0000256" key="1">
    <source>
        <dbReference type="ARBA" id="ARBA00001947"/>
    </source>
</evidence>
<dbReference type="Pfam" id="PF02163">
    <property type="entry name" value="Peptidase_M50"/>
    <property type="match status" value="1"/>
</dbReference>
<evidence type="ECO:0000256" key="10">
    <source>
        <dbReference type="SAM" id="Phobius"/>
    </source>
</evidence>
<keyword evidence="5" id="KW-0378">Hydrolase</keyword>
<feature type="transmembrane region" description="Helical" evidence="10">
    <location>
        <begin position="370"/>
        <end position="391"/>
    </location>
</feature>
<proteinExistence type="predicted"/>
<gene>
    <name evidence="12" type="ORF">UFOPK1380_00578</name>
    <name evidence="13" type="ORF">UFOPK1778_00190</name>
    <name evidence="14" type="ORF">UFOPK1863_00217</name>
    <name evidence="15" type="ORF">UFOPK2689_00575</name>
    <name evidence="16" type="ORF">UFOPK3555_00249</name>
</gene>
<dbReference type="PANTHER" id="PTHR42837:SF2">
    <property type="entry name" value="MEMBRANE METALLOPROTEASE ARASP2, CHLOROPLASTIC-RELATED"/>
    <property type="match status" value="1"/>
</dbReference>
<dbReference type="AlphaFoldDB" id="A0A6J6HHP2"/>
<evidence type="ECO:0000256" key="7">
    <source>
        <dbReference type="ARBA" id="ARBA00022989"/>
    </source>
</evidence>
<organism evidence="14">
    <name type="scientific">freshwater metagenome</name>
    <dbReference type="NCBI Taxonomy" id="449393"/>
    <lineage>
        <taxon>unclassified sequences</taxon>
        <taxon>metagenomes</taxon>
        <taxon>ecological metagenomes</taxon>
    </lineage>
</organism>
<dbReference type="InterPro" id="IPR041489">
    <property type="entry name" value="PDZ_6"/>
</dbReference>
<evidence type="ECO:0000313" key="14">
    <source>
        <dbReference type="EMBL" id="CAB4608148.1"/>
    </source>
</evidence>
<evidence type="ECO:0000256" key="5">
    <source>
        <dbReference type="ARBA" id="ARBA00022801"/>
    </source>
</evidence>
<keyword evidence="9 10" id="KW-0472">Membrane</keyword>
<dbReference type="SUPFAM" id="SSF50156">
    <property type="entry name" value="PDZ domain-like"/>
    <property type="match status" value="1"/>
</dbReference>
<evidence type="ECO:0000313" key="13">
    <source>
        <dbReference type="EMBL" id="CAB4583891.1"/>
    </source>
</evidence>
<keyword evidence="6" id="KW-0862">Zinc</keyword>
<dbReference type="Gene3D" id="2.30.42.10">
    <property type="match status" value="1"/>
</dbReference>
<reference evidence="14" key="1">
    <citation type="submission" date="2020-05" db="EMBL/GenBank/DDBJ databases">
        <authorList>
            <person name="Chiriac C."/>
            <person name="Salcher M."/>
            <person name="Ghai R."/>
            <person name="Kavagutti S V."/>
        </authorList>
    </citation>
    <scope>NUCLEOTIDE SEQUENCE</scope>
</reference>
<evidence type="ECO:0000256" key="2">
    <source>
        <dbReference type="ARBA" id="ARBA00004141"/>
    </source>
</evidence>
<evidence type="ECO:0000313" key="15">
    <source>
        <dbReference type="EMBL" id="CAB4721393.1"/>
    </source>
</evidence>
<dbReference type="GO" id="GO:0004222">
    <property type="term" value="F:metalloendopeptidase activity"/>
    <property type="evidence" value="ECO:0007669"/>
    <property type="project" value="InterPro"/>
</dbReference>
<name>A0A6J6HHP2_9ZZZZ</name>
<dbReference type="EMBL" id="CAEZYL010000025">
    <property type="protein sequence ID" value="CAB4721393.1"/>
    <property type="molecule type" value="Genomic_DNA"/>
</dbReference>
<dbReference type="Pfam" id="PF17820">
    <property type="entry name" value="PDZ_6"/>
    <property type="match status" value="1"/>
</dbReference>
<keyword evidence="7 10" id="KW-1133">Transmembrane helix</keyword>
<evidence type="ECO:0000256" key="6">
    <source>
        <dbReference type="ARBA" id="ARBA00022833"/>
    </source>
</evidence>
<keyword evidence="4 10" id="KW-0812">Transmembrane</keyword>
<dbReference type="PANTHER" id="PTHR42837">
    <property type="entry name" value="REGULATOR OF SIGMA-E PROTEASE RSEP"/>
    <property type="match status" value="1"/>
</dbReference>
<evidence type="ECO:0000256" key="8">
    <source>
        <dbReference type="ARBA" id="ARBA00023049"/>
    </source>
</evidence>
<dbReference type="EMBL" id="CAEZSC010000027">
    <property type="protein sequence ID" value="CAB4533608.1"/>
    <property type="molecule type" value="Genomic_DNA"/>
</dbReference>
<dbReference type="InterPro" id="IPR004387">
    <property type="entry name" value="Pept_M50_Zn"/>
</dbReference>
<sequence length="398" mass="42909">MNALGIIGFVLALLISVMIHEAGHFVTARHYGMKVTEFFLGFGQRLWSFRRGETEFGIKAIPAGGYCRIVGMSVHEHLTEEEKPRAFYIASAPKRLVVLGAGSFLHFVLGFLILFVLLAGVGTTAVTSTVSEVSKCLTPADQATFVCAASDKPSPALVAGIQAEDEIVAINGNEIKQWSDAVLKIRASANRTLLITVKRNGELIQLRVTPEEHLLNGTKIGQIGVINRLGNQRQNPLDALTNSADITRQLLKSSVTSLFSLPTKIVPLVRQTFGQEKRDAEGLVGVVGVARVSGQTASSPRLDAPEKIATFLLIVASLNIFVGVFNLLPLLPLDGGHMAVAIADGIRSFWAKRRGREKPAPIDVEKLTPITIVVFVLLAALSLLLLAADIFNPVQLNL</sequence>
<dbReference type="EMBL" id="CAEZUY010000009">
    <property type="protein sequence ID" value="CAB4608148.1"/>
    <property type="molecule type" value="Genomic_DNA"/>
</dbReference>
<accession>A0A6J6HHP2</accession>
<dbReference type="GO" id="GO:0006508">
    <property type="term" value="P:proteolysis"/>
    <property type="evidence" value="ECO:0007669"/>
    <property type="project" value="UniProtKB-KW"/>
</dbReference>
<evidence type="ECO:0000313" key="12">
    <source>
        <dbReference type="EMBL" id="CAB4533608.1"/>
    </source>
</evidence>
<comment type="subcellular location">
    <subcellularLocation>
        <location evidence="2">Membrane</location>
        <topology evidence="2">Multi-pass membrane protein</topology>
    </subcellularLocation>
</comment>